<proteinExistence type="predicted"/>
<evidence type="ECO:0000313" key="4">
    <source>
        <dbReference type="Proteomes" id="UP000271974"/>
    </source>
</evidence>
<protein>
    <recommendedName>
        <fullName evidence="2">C2H2-type domain-containing protein</fullName>
    </recommendedName>
</protein>
<dbReference type="STRING" id="188477.A0A3S0ZT64"/>
<keyword evidence="4" id="KW-1185">Reference proteome</keyword>
<keyword evidence="1" id="KW-0862">Zinc</keyword>
<comment type="caution">
    <text evidence="3">The sequence shown here is derived from an EMBL/GenBank/DDBJ whole genome shotgun (WGS) entry which is preliminary data.</text>
</comment>
<name>A0A3S0ZT64_ELYCH</name>
<sequence length="352" mass="40181">MVEVYAEKCPNYSTVTHWVRKFKFGFLSVMDEPREGRPTSVVTEKNVSTVEGLVKQDRRITVKQLASETRISVGSVEKILHDHLNLNKVSARWVPSDSERCEAGSSGHVHVSRNVHIDDEIDGRIAKASAAFGRLRSSVWEREGVSQTTKIKVYRAVVLSTLLYANETRTVYQIYAMRLNRFHLCCLRKLLRASWQNMVPDTVIIEQSGIPSVFTLLRQTKLRWVGHVSRMSDESPPKRVLYGELKSGARSHGGQKKRFKDTLKASMKNFNIDSTLWEFLAQNRPAWREAVTKGAKMHEQQRIHAPKTKQTARKVRANCNPTTHATAAPQLCPHCNRYFRARIGLVSHLRTH</sequence>
<organism evidence="3 4">
    <name type="scientific">Elysia chlorotica</name>
    <name type="common">Eastern emerald elysia</name>
    <name type="synonym">Sea slug</name>
    <dbReference type="NCBI Taxonomy" id="188477"/>
    <lineage>
        <taxon>Eukaryota</taxon>
        <taxon>Metazoa</taxon>
        <taxon>Spiralia</taxon>
        <taxon>Lophotrochozoa</taxon>
        <taxon>Mollusca</taxon>
        <taxon>Gastropoda</taxon>
        <taxon>Heterobranchia</taxon>
        <taxon>Euthyneura</taxon>
        <taxon>Panpulmonata</taxon>
        <taxon>Sacoglossa</taxon>
        <taxon>Placobranchoidea</taxon>
        <taxon>Plakobranchidae</taxon>
        <taxon>Elysia</taxon>
    </lineage>
</organism>
<keyword evidence="1" id="KW-0479">Metal-binding</keyword>
<evidence type="ECO:0000256" key="1">
    <source>
        <dbReference type="PROSITE-ProRule" id="PRU00042"/>
    </source>
</evidence>
<dbReference type="PROSITE" id="PS50157">
    <property type="entry name" value="ZINC_FINGER_C2H2_2"/>
    <property type="match status" value="1"/>
</dbReference>
<accession>A0A3S0ZT64</accession>
<evidence type="ECO:0000313" key="3">
    <source>
        <dbReference type="EMBL" id="RUS74667.1"/>
    </source>
</evidence>
<dbReference type="EMBL" id="RQTK01000810">
    <property type="protein sequence ID" value="RUS74667.1"/>
    <property type="molecule type" value="Genomic_DNA"/>
</dbReference>
<evidence type="ECO:0000259" key="2">
    <source>
        <dbReference type="PROSITE" id="PS50157"/>
    </source>
</evidence>
<reference evidence="3 4" key="1">
    <citation type="submission" date="2019-01" db="EMBL/GenBank/DDBJ databases">
        <title>A draft genome assembly of the solar-powered sea slug Elysia chlorotica.</title>
        <authorList>
            <person name="Cai H."/>
            <person name="Li Q."/>
            <person name="Fang X."/>
            <person name="Li J."/>
            <person name="Curtis N.E."/>
            <person name="Altenburger A."/>
            <person name="Shibata T."/>
            <person name="Feng M."/>
            <person name="Maeda T."/>
            <person name="Schwartz J.A."/>
            <person name="Shigenobu S."/>
            <person name="Lundholm N."/>
            <person name="Nishiyama T."/>
            <person name="Yang H."/>
            <person name="Hasebe M."/>
            <person name="Li S."/>
            <person name="Pierce S.K."/>
            <person name="Wang J."/>
        </authorList>
    </citation>
    <scope>NUCLEOTIDE SEQUENCE [LARGE SCALE GENOMIC DNA]</scope>
    <source>
        <strain evidence="3">EC2010</strain>
        <tissue evidence="3">Whole organism of an adult</tissue>
    </source>
</reference>
<dbReference type="InterPro" id="IPR013087">
    <property type="entry name" value="Znf_C2H2_type"/>
</dbReference>
<dbReference type="PROSITE" id="PS00028">
    <property type="entry name" value="ZINC_FINGER_C2H2_1"/>
    <property type="match status" value="1"/>
</dbReference>
<gene>
    <name evidence="3" type="ORF">EGW08_017573</name>
</gene>
<dbReference type="GO" id="GO:0008270">
    <property type="term" value="F:zinc ion binding"/>
    <property type="evidence" value="ECO:0007669"/>
    <property type="project" value="UniProtKB-KW"/>
</dbReference>
<dbReference type="OrthoDB" id="425014at2759"/>
<dbReference type="PANTHER" id="PTHR47027:SF26">
    <property type="entry name" value="REVERSE TRANSCRIPTASE DOMAIN-CONTAINING PROTEIN"/>
    <property type="match status" value="1"/>
</dbReference>
<dbReference type="Proteomes" id="UP000271974">
    <property type="component" value="Unassembled WGS sequence"/>
</dbReference>
<keyword evidence="1" id="KW-0863">Zinc-finger</keyword>
<dbReference type="PANTHER" id="PTHR47027">
    <property type="entry name" value="REVERSE TRANSCRIPTASE DOMAIN-CONTAINING PROTEIN"/>
    <property type="match status" value="1"/>
</dbReference>
<dbReference type="AlphaFoldDB" id="A0A3S0ZT64"/>
<feature type="domain" description="C2H2-type" evidence="2">
    <location>
        <begin position="330"/>
        <end position="352"/>
    </location>
</feature>